<reference evidence="2" key="1">
    <citation type="submission" date="2023-09" db="UniProtKB">
        <authorList>
            <consortium name="Ensembl"/>
        </authorList>
    </citation>
    <scope>IDENTIFICATION</scope>
</reference>
<feature type="chain" id="PRO_5034877244" evidence="1">
    <location>
        <begin position="20"/>
        <end position="57"/>
    </location>
</feature>
<name>A0A8C0WGW8_CASCN</name>
<protein>
    <submittedName>
        <fullName evidence="2">Uncharacterized protein</fullName>
    </submittedName>
</protein>
<dbReference type="AlphaFoldDB" id="A0A8C0WGW8"/>
<accession>A0A8C0WGW8</accession>
<dbReference type="Gene3D" id="2.60.40.10">
    <property type="entry name" value="Immunoglobulins"/>
    <property type="match status" value="1"/>
</dbReference>
<feature type="signal peptide" evidence="1">
    <location>
        <begin position="1"/>
        <end position="19"/>
    </location>
</feature>
<organism evidence="2">
    <name type="scientific">Castor canadensis</name>
    <name type="common">American beaver</name>
    <dbReference type="NCBI Taxonomy" id="51338"/>
    <lineage>
        <taxon>Eukaryota</taxon>
        <taxon>Metazoa</taxon>
        <taxon>Chordata</taxon>
        <taxon>Craniata</taxon>
        <taxon>Vertebrata</taxon>
        <taxon>Euteleostomi</taxon>
        <taxon>Mammalia</taxon>
        <taxon>Eutheria</taxon>
        <taxon>Euarchontoglires</taxon>
        <taxon>Glires</taxon>
        <taxon>Rodentia</taxon>
        <taxon>Castorimorpha</taxon>
        <taxon>Castoridae</taxon>
        <taxon>Castor</taxon>
    </lineage>
</organism>
<proteinExistence type="predicted"/>
<dbReference type="SUPFAM" id="SSF48726">
    <property type="entry name" value="Immunoglobulin"/>
    <property type="match status" value="1"/>
</dbReference>
<keyword evidence="1" id="KW-0732">Signal</keyword>
<sequence length="57" mass="6323">MEWVWRLLFLLAAAQVTHSKVQLTQSGAELKKPGDTVKISCKASGYTFTIASTILRQ</sequence>
<evidence type="ECO:0000313" key="2">
    <source>
        <dbReference type="Ensembl" id="ENSCCNP00000010038.1"/>
    </source>
</evidence>
<dbReference type="InterPro" id="IPR013783">
    <property type="entry name" value="Ig-like_fold"/>
</dbReference>
<dbReference type="Ensembl" id="ENSCCNT00000013209.1">
    <property type="protein sequence ID" value="ENSCCNP00000010038.1"/>
    <property type="gene ID" value="ENSCCNG00000010559.1"/>
</dbReference>
<dbReference type="InterPro" id="IPR036179">
    <property type="entry name" value="Ig-like_dom_sf"/>
</dbReference>
<evidence type="ECO:0000256" key="1">
    <source>
        <dbReference type="SAM" id="SignalP"/>
    </source>
</evidence>